<dbReference type="InterPro" id="IPR001764">
    <property type="entry name" value="Glyco_hydro_3_N"/>
</dbReference>
<dbReference type="GO" id="GO:0004563">
    <property type="term" value="F:beta-N-acetylhexosaminidase activity"/>
    <property type="evidence" value="ECO:0007669"/>
    <property type="project" value="UniProtKB-EC"/>
</dbReference>
<dbReference type="PANTHER" id="PTHR30480:SF13">
    <property type="entry name" value="BETA-HEXOSAMINIDASE"/>
    <property type="match status" value="1"/>
</dbReference>
<accession>A0ABW4SIS8</accession>
<comment type="catalytic activity">
    <reaction evidence="1">
        <text>Hydrolysis of terminal non-reducing N-acetyl-D-hexosamine residues in N-acetyl-beta-D-hexosaminides.</text>
        <dbReference type="EC" id="3.2.1.52"/>
    </reaction>
</comment>
<dbReference type="PANTHER" id="PTHR30480">
    <property type="entry name" value="BETA-HEXOSAMINIDASE-RELATED"/>
    <property type="match status" value="1"/>
</dbReference>
<dbReference type="Gene3D" id="3.20.20.300">
    <property type="entry name" value="Glycoside hydrolase, family 3, N-terminal domain"/>
    <property type="match status" value="1"/>
</dbReference>
<evidence type="ECO:0000259" key="6">
    <source>
        <dbReference type="Pfam" id="PF00933"/>
    </source>
</evidence>
<keyword evidence="8" id="KW-1185">Reference proteome</keyword>
<evidence type="ECO:0000256" key="2">
    <source>
        <dbReference type="ARBA" id="ARBA00005336"/>
    </source>
</evidence>
<dbReference type="EC" id="3.2.1.52" evidence="3"/>
<evidence type="ECO:0000313" key="7">
    <source>
        <dbReference type="EMBL" id="MFD1928571.1"/>
    </source>
</evidence>
<reference evidence="8" key="1">
    <citation type="journal article" date="2019" name="Int. J. Syst. Evol. Microbiol.">
        <title>The Global Catalogue of Microorganisms (GCM) 10K type strain sequencing project: providing services to taxonomists for standard genome sequencing and annotation.</title>
        <authorList>
            <consortium name="The Broad Institute Genomics Platform"/>
            <consortium name="The Broad Institute Genome Sequencing Center for Infectious Disease"/>
            <person name="Wu L."/>
            <person name="Ma J."/>
        </authorList>
    </citation>
    <scope>NUCLEOTIDE SEQUENCE [LARGE SCALE GENOMIC DNA]</scope>
    <source>
        <strain evidence="8">CGMCC 4.7177</strain>
    </source>
</reference>
<name>A0ABW4SIS8_9BACL</name>
<evidence type="ECO:0000256" key="3">
    <source>
        <dbReference type="ARBA" id="ARBA00012663"/>
    </source>
</evidence>
<dbReference type="Pfam" id="PF00933">
    <property type="entry name" value="Glyco_hydro_3"/>
    <property type="match status" value="1"/>
</dbReference>
<dbReference type="InterPro" id="IPR017853">
    <property type="entry name" value="GH"/>
</dbReference>
<sequence>MKKGLYSAFALFLIVAIIVGITYKTIPEESNELVEEPHVEPTVTVDEQITSIVNEAKLGTVPNFMGTVGVTMLNEVESMWVTQSSPANCAETENGVYIDYPEHETVIGAVDELVFDIRYSGKPLPSIRYEDIKRMQGDPQKIRTFNDDTHDQIILVYQVTDVYQLKWILPKPTDGVPNPAVDHIAVWTKVESMQEKMLDEMTLDEKIGQLIIAGIDGTDINAASRQLIEQQKIGGVIFYSNNVETPDQTVQFVNSLKDANKSNRLPMFFSIDQEGGRVSRLPKQVEKLPTSEEIGKVNDSQYAFNIGRALGMELVEFGFNMNFAPVLDVNSNPNNPVIGNRSFSADPKVVSSLGVQTMKGIEKENVIPVVKHFPGHGDTSVDSHLELPKVNKTMMELEQLELIPFKKAIEENADVIMIAHILLPELDKISPASMSEPIITNLLRNELGFNGIIMTDDLTMKAITNHYGIAHAAVESFKAGSDILLVAHDPVKTIAVLEALKAAVASGEISESRIDASVARIVSLKDKYSLVNQSTPIVGIQKLNKNIRETLKK</sequence>
<dbReference type="EMBL" id="JBHUGI010000032">
    <property type="protein sequence ID" value="MFD1928571.1"/>
    <property type="molecule type" value="Genomic_DNA"/>
</dbReference>
<gene>
    <name evidence="7" type="primary">nagZ</name>
    <name evidence="7" type="ORF">ACFSFY_11075</name>
</gene>
<dbReference type="RefSeq" id="WP_381538023.1">
    <property type="nucleotide sequence ID" value="NZ_JBHUGI010000032.1"/>
</dbReference>
<dbReference type="InterPro" id="IPR036962">
    <property type="entry name" value="Glyco_hydro_3_N_sf"/>
</dbReference>
<dbReference type="InterPro" id="IPR019800">
    <property type="entry name" value="Glyco_hydro_3_AS"/>
</dbReference>
<dbReference type="PROSITE" id="PS00775">
    <property type="entry name" value="GLYCOSYL_HYDROL_F3"/>
    <property type="match status" value="1"/>
</dbReference>
<evidence type="ECO:0000313" key="8">
    <source>
        <dbReference type="Proteomes" id="UP001597218"/>
    </source>
</evidence>
<dbReference type="SUPFAM" id="SSF51445">
    <property type="entry name" value="(Trans)glycosidases"/>
    <property type="match status" value="1"/>
</dbReference>
<organism evidence="7 8">
    <name type="scientific">Sporosarcina siberiensis</name>
    <dbReference type="NCBI Taxonomy" id="1365606"/>
    <lineage>
        <taxon>Bacteria</taxon>
        <taxon>Bacillati</taxon>
        <taxon>Bacillota</taxon>
        <taxon>Bacilli</taxon>
        <taxon>Bacillales</taxon>
        <taxon>Caryophanaceae</taxon>
        <taxon>Sporosarcina</taxon>
    </lineage>
</organism>
<dbReference type="Proteomes" id="UP001597218">
    <property type="component" value="Unassembled WGS sequence"/>
</dbReference>
<comment type="caution">
    <text evidence="7">The sequence shown here is derived from an EMBL/GenBank/DDBJ whole genome shotgun (WGS) entry which is preliminary data.</text>
</comment>
<comment type="similarity">
    <text evidence="2">Belongs to the glycosyl hydrolase 3 family.</text>
</comment>
<protein>
    <recommendedName>
        <fullName evidence="3">beta-N-acetylhexosaminidase</fullName>
        <ecNumber evidence="3">3.2.1.52</ecNumber>
    </recommendedName>
</protein>
<dbReference type="InterPro" id="IPR025453">
    <property type="entry name" value="DUF4309"/>
</dbReference>
<dbReference type="InterPro" id="IPR050226">
    <property type="entry name" value="NagZ_Beta-hexosaminidase"/>
</dbReference>
<dbReference type="NCBIfam" id="NF003740">
    <property type="entry name" value="PRK05337.1"/>
    <property type="match status" value="1"/>
</dbReference>
<evidence type="ECO:0000256" key="1">
    <source>
        <dbReference type="ARBA" id="ARBA00001231"/>
    </source>
</evidence>
<evidence type="ECO:0000256" key="5">
    <source>
        <dbReference type="ARBA" id="ARBA00023295"/>
    </source>
</evidence>
<keyword evidence="5 7" id="KW-0326">Glycosidase</keyword>
<evidence type="ECO:0000256" key="4">
    <source>
        <dbReference type="ARBA" id="ARBA00022801"/>
    </source>
</evidence>
<feature type="domain" description="Glycoside hydrolase family 3 N-terminal" evidence="6">
    <location>
        <begin position="202"/>
        <end position="524"/>
    </location>
</feature>
<dbReference type="Pfam" id="PF14172">
    <property type="entry name" value="DUF4309"/>
    <property type="match status" value="1"/>
</dbReference>
<proteinExistence type="inferred from homology"/>
<keyword evidence="4 7" id="KW-0378">Hydrolase</keyword>